<gene>
    <name evidence="2" type="ORF">B1B_07366</name>
</gene>
<feature type="domain" description="NERD" evidence="1">
    <location>
        <begin position="12"/>
        <end position="126"/>
    </location>
</feature>
<name>T1AXK8_9ZZZZ</name>
<dbReference type="AlphaFoldDB" id="T1AXK8"/>
<sequence length="150" mass="17184">MAWAGFKLRQAWLGYHERELYRAFIKLSPWVARNLILPDGLGGRIHVDYLILTSCALHWVSVFMVRGSVFGSHNMAEWAVFDSDQRWTFPNPLVTFPHKTSAIHALIGDSVPLAMDLLFLDNPEFPKGRVEGVWLQTEYFEHLKAELNSG</sequence>
<organism evidence="2">
    <name type="scientific">mine drainage metagenome</name>
    <dbReference type="NCBI Taxonomy" id="410659"/>
    <lineage>
        <taxon>unclassified sequences</taxon>
        <taxon>metagenomes</taxon>
        <taxon>ecological metagenomes</taxon>
    </lineage>
</organism>
<reference evidence="2" key="1">
    <citation type="submission" date="2013-08" db="EMBL/GenBank/DDBJ databases">
        <authorList>
            <person name="Mendez C."/>
            <person name="Richter M."/>
            <person name="Ferrer M."/>
            <person name="Sanchez J."/>
        </authorList>
    </citation>
    <scope>NUCLEOTIDE SEQUENCE</scope>
</reference>
<comment type="caution">
    <text evidence="2">The sequence shown here is derived from an EMBL/GenBank/DDBJ whole genome shotgun (WGS) entry which is preliminary data.</text>
</comment>
<accession>T1AXK8</accession>
<dbReference type="InterPro" id="IPR011528">
    <property type="entry name" value="NERD"/>
</dbReference>
<feature type="non-terminal residue" evidence="2">
    <location>
        <position position="150"/>
    </location>
</feature>
<evidence type="ECO:0000313" key="2">
    <source>
        <dbReference type="EMBL" id="EQD62227.1"/>
    </source>
</evidence>
<reference evidence="2" key="2">
    <citation type="journal article" date="2014" name="ISME J.">
        <title>Microbial stratification in low pH oxic and suboxic macroscopic growths along an acid mine drainage.</title>
        <authorList>
            <person name="Mendez-Garcia C."/>
            <person name="Mesa V."/>
            <person name="Sprenger R.R."/>
            <person name="Richter M."/>
            <person name="Diez M.S."/>
            <person name="Solano J."/>
            <person name="Bargiela R."/>
            <person name="Golyshina O.V."/>
            <person name="Manteca A."/>
            <person name="Ramos J.L."/>
            <person name="Gallego J.R."/>
            <person name="Llorente I."/>
            <person name="Martins Dos Santos V.A."/>
            <person name="Jensen O.N."/>
            <person name="Pelaez A.I."/>
            <person name="Sanchez J."/>
            <person name="Ferrer M."/>
        </authorList>
    </citation>
    <scope>NUCLEOTIDE SEQUENCE</scope>
</reference>
<protein>
    <submittedName>
        <fullName evidence="2">NERD domain protein</fullName>
    </submittedName>
</protein>
<dbReference type="EMBL" id="AUZY01004687">
    <property type="protein sequence ID" value="EQD62227.1"/>
    <property type="molecule type" value="Genomic_DNA"/>
</dbReference>
<dbReference type="PROSITE" id="PS50965">
    <property type="entry name" value="NERD"/>
    <property type="match status" value="1"/>
</dbReference>
<proteinExistence type="predicted"/>
<evidence type="ECO:0000259" key="1">
    <source>
        <dbReference type="PROSITE" id="PS50965"/>
    </source>
</evidence>